<organism evidence="1 2">
    <name type="scientific">Pristionchus entomophagus</name>
    <dbReference type="NCBI Taxonomy" id="358040"/>
    <lineage>
        <taxon>Eukaryota</taxon>
        <taxon>Metazoa</taxon>
        <taxon>Ecdysozoa</taxon>
        <taxon>Nematoda</taxon>
        <taxon>Chromadorea</taxon>
        <taxon>Rhabditida</taxon>
        <taxon>Rhabditina</taxon>
        <taxon>Diplogasteromorpha</taxon>
        <taxon>Diplogasteroidea</taxon>
        <taxon>Neodiplogasteridae</taxon>
        <taxon>Pristionchus</taxon>
    </lineage>
</organism>
<proteinExistence type="predicted"/>
<feature type="non-terminal residue" evidence="1">
    <location>
        <position position="206"/>
    </location>
</feature>
<reference evidence="1" key="1">
    <citation type="submission" date="2023-10" db="EMBL/GenBank/DDBJ databases">
        <title>Genome assembly of Pristionchus species.</title>
        <authorList>
            <person name="Yoshida K."/>
            <person name="Sommer R.J."/>
        </authorList>
    </citation>
    <scope>NUCLEOTIDE SEQUENCE</scope>
    <source>
        <strain evidence="1">RS0144</strain>
    </source>
</reference>
<sequence length="206" mass="23530">MVKISLLWHFLYYSSSVHRRHCFPKCLFEVVDEVLLVLYSNGESDEIVSDPLLFEFLRTTRSHRHHGGQAGERLRPAQRHGQREDLDRFEEPLCFFHPSLDVERDHAGHALRLPQMNGMLRVRGQRGVEHLFHPLVLLEELCDGQSVVVMGPHSKMERLDASVDEEAVEGPGDGTHNCLLEGEMVPDILPVRHHSAHDDVRVAVDV</sequence>
<dbReference type="EMBL" id="BTSX01000004">
    <property type="protein sequence ID" value="GMS91972.1"/>
    <property type="molecule type" value="Genomic_DNA"/>
</dbReference>
<evidence type="ECO:0008006" key="3">
    <source>
        <dbReference type="Google" id="ProtNLM"/>
    </source>
</evidence>
<accession>A0AAV5TAK6</accession>
<protein>
    <recommendedName>
        <fullName evidence="3">Ribosomal protein</fullName>
    </recommendedName>
</protein>
<dbReference type="Proteomes" id="UP001432027">
    <property type="component" value="Unassembled WGS sequence"/>
</dbReference>
<name>A0AAV5TAK6_9BILA</name>
<dbReference type="AlphaFoldDB" id="A0AAV5TAK6"/>
<comment type="caution">
    <text evidence="1">The sequence shown here is derived from an EMBL/GenBank/DDBJ whole genome shotgun (WGS) entry which is preliminary data.</text>
</comment>
<evidence type="ECO:0000313" key="2">
    <source>
        <dbReference type="Proteomes" id="UP001432027"/>
    </source>
</evidence>
<keyword evidence="2" id="KW-1185">Reference proteome</keyword>
<evidence type="ECO:0000313" key="1">
    <source>
        <dbReference type="EMBL" id="GMS91972.1"/>
    </source>
</evidence>
<gene>
    <name evidence="1" type="ORF">PENTCL1PPCAC_14147</name>
</gene>